<dbReference type="OrthoDB" id="9762302at2"/>
<dbReference type="AlphaFoldDB" id="A0A3N9UQU5"/>
<evidence type="ECO:0000313" key="5">
    <source>
        <dbReference type="Proteomes" id="UP000274033"/>
    </source>
</evidence>
<name>A0A3N9UQU5_9BACI</name>
<feature type="domain" description="Peptidase M28" evidence="3">
    <location>
        <begin position="240"/>
        <end position="430"/>
    </location>
</feature>
<evidence type="ECO:0000259" key="3">
    <source>
        <dbReference type="Pfam" id="PF04389"/>
    </source>
</evidence>
<dbReference type="SUPFAM" id="SSF53187">
    <property type="entry name" value="Zn-dependent exopeptidases"/>
    <property type="match status" value="1"/>
</dbReference>
<dbReference type="InterPro" id="IPR039373">
    <property type="entry name" value="Peptidase_M28B"/>
</dbReference>
<dbReference type="InterPro" id="IPR046450">
    <property type="entry name" value="PA_dom_sf"/>
</dbReference>
<dbReference type="InterPro" id="IPR007484">
    <property type="entry name" value="Peptidase_M28"/>
</dbReference>
<feature type="domain" description="PA" evidence="2">
    <location>
        <begin position="129"/>
        <end position="212"/>
    </location>
</feature>
<feature type="signal peptide" evidence="1">
    <location>
        <begin position="1"/>
        <end position="23"/>
    </location>
</feature>
<feature type="chain" id="PRO_5018146151" evidence="1">
    <location>
        <begin position="24"/>
        <end position="463"/>
    </location>
</feature>
<dbReference type="Gene3D" id="3.40.630.10">
    <property type="entry name" value="Zn peptidases"/>
    <property type="match status" value="1"/>
</dbReference>
<evidence type="ECO:0000313" key="4">
    <source>
        <dbReference type="EMBL" id="RQW74902.1"/>
    </source>
</evidence>
<keyword evidence="1" id="KW-0732">Signal</keyword>
<dbReference type="CDD" id="cd02133">
    <property type="entry name" value="PA_C5a_like"/>
    <property type="match status" value="1"/>
</dbReference>
<gene>
    <name evidence="4" type="ORF">EBB45_09780</name>
</gene>
<sequence>MKKRTLSILLAASLTLGATATSAAPLTPVAKAGNLQSDQAFDNKIVKRIKVDNIYNHIAELSKNPRVAGTQGEYEAVEYIKRQFESYGYETEIQPFDIYSYTAPNLIELNVDGNVLESSDFTYGVNGEVTSELVYVGLGALDDFEGKDVSGKIALIERGEFSFAEKIENAKKAGASAVIIYNNTTGVINGTLGEPKDYIPAVAITKDQGSALKERLDKGETINVTLKVEGAKTNKATSHNVVATKNATQKSTGQLVLVGAHHDSVDGAPGANDDASGTATVLELARVFANAPTDTDLRFVTFGAEENGLLGSYEFVERMTQEDYDRTVGMFQMDMVGSKDAGPLIVYTNDGEKNIVTDLAAAAGARLSKTGEATPYGMEGRSDHVPFAEIGLPAALFIHAPVEPWYHSPDDTLDKISKEKLEEVATIVGAAVYQVARPDTPALTNAKVAPKEVDYVFEERELE</sequence>
<evidence type="ECO:0000259" key="2">
    <source>
        <dbReference type="Pfam" id="PF02225"/>
    </source>
</evidence>
<dbReference type="SUPFAM" id="SSF52025">
    <property type="entry name" value="PA domain"/>
    <property type="match status" value="1"/>
</dbReference>
<protein>
    <submittedName>
        <fullName evidence="4">M28 family peptidase</fullName>
    </submittedName>
</protein>
<proteinExistence type="predicted"/>
<dbReference type="PANTHER" id="PTHR10404:SF46">
    <property type="entry name" value="VACUOLAR PROTEIN SORTING-ASSOCIATED PROTEIN 70"/>
    <property type="match status" value="1"/>
</dbReference>
<organism evidence="4 5">
    <name type="scientific">Lysinibacillus composti</name>
    <dbReference type="NCBI Taxonomy" id="720633"/>
    <lineage>
        <taxon>Bacteria</taxon>
        <taxon>Bacillati</taxon>
        <taxon>Bacillota</taxon>
        <taxon>Bacilli</taxon>
        <taxon>Bacillales</taxon>
        <taxon>Bacillaceae</taxon>
        <taxon>Lysinibacillus</taxon>
    </lineage>
</organism>
<reference evidence="4 5" key="1">
    <citation type="journal article" date="2013" name="J. Microbiol.">
        <title>Lysinibacillus chungkukjangi sp. nov., isolated from Chungkukjang, Korean fermented soybean food.</title>
        <authorList>
            <person name="Kim S.J."/>
            <person name="Jang Y.H."/>
            <person name="Hamada M."/>
            <person name="Ahn J.H."/>
            <person name="Weon H.Y."/>
            <person name="Suzuki K."/>
            <person name="Whang K.S."/>
            <person name="Kwon S.W."/>
        </authorList>
    </citation>
    <scope>NUCLEOTIDE SEQUENCE [LARGE SCALE GENOMIC DNA]</scope>
    <source>
        <strain evidence="4 5">MCCC 1A12701</strain>
    </source>
</reference>
<dbReference type="Pfam" id="PF04389">
    <property type="entry name" value="Peptidase_M28"/>
    <property type="match status" value="1"/>
</dbReference>
<dbReference type="PANTHER" id="PTHR10404">
    <property type="entry name" value="N-ACETYLATED-ALPHA-LINKED ACIDIC DIPEPTIDASE"/>
    <property type="match status" value="1"/>
</dbReference>
<dbReference type="Pfam" id="PF02225">
    <property type="entry name" value="PA"/>
    <property type="match status" value="1"/>
</dbReference>
<accession>A0A3N9UQU5</accession>
<dbReference type="EMBL" id="RRCT01000007">
    <property type="protein sequence ID" value="RQW74902.1"/>
    <property type="molecule type" value="Genomic_DNA"/>
</dbReference>
<dbReference type="Gene3D" id="3.50.30.30">
    <property type="match status" value="1"/>
</dbReference>
<dbReference type="Proteomes" id="UP000274033">
    <property type="component" value="Unassembled WGS sequence"/>
</dbReference>
<keyword evidence="5" id="KW-1185">Reference proteome</keyword>
<dbReference type="InterPro" id="IPR003137">
    <property type="entry name" value="PA_domain"/>
</dbReference>
<comment type="caution">
    <text evidence="4">The sequence shown here is derived from an EMBL/GenBank/DDBJ whole genome shotgun (WGS) entry which is preliminary data.</text>
</comment>
<evidence type="ECO:0000256" key="1">
    <source>
        <dbReference type="SAM" id="SignalP"/>
    </source>
</evidence>